<dbReference type="RefSeq" id="WP_369047307.1">
    <property type="nucleotide sequence ID" value="NZ_CP163302.1"/>
</dbReference>
<evidence type="ECO:0000313" key="4">
    <source>
        <dbReference type="EMBL" id="XDP47196.1"/>
    </source>
</evidence>
<organism evidence="4">
    <name type="scientific">Sinomonas puerhi</name>
    <dbReference type="NCBI Taxonomy" id="3238584"/>
    <lineage>
        <taxon>Bacteria</taxon>
        <taxon>Bacillati</taxon>
        <taxon>Actinomycetota</taxon>
        <taxon>Actinomycetes</taxon>
        <taxon>Micrococcales</taxon>
        <taxon>Micrococcaceae</taxon>
        <taxon>Sinomonas</taxon>
    </lineage>
</organism>
<dbReference type="PANTHER" id="PTHR34580:SF1">
    <property type="entry name" value="PROTEIN PAFC"/>
    <property type="match status" value="1"/>
</dbReference>
<proteinExistence type="predicted"/>
<feature type="domain" description="WYL" evidence="1">
    <location>
        <begin position="160"/>
        <end position="226"/>
    </location>
</feature>
<dbReference type="Pfam" id="PF13280">
    <property type="entry name" value="WYL"/>
    <property type="match status" value="2"/>
</dbReference>
<evidence type="ECO:0000259" key="2">
    <source>
        <dbReference type="Pfam" id="PF19187"/>
    </source>
</evidence>
<name>A0AB39L8M3_9MICC</name>
<dbReference type="Pfam" id="PF25583">
    <property type="entry name" value="WCX"/>
    <property type="match status" value="2"/>
</dbReference>
<feature type="domain" description="WYL" evidence="1">
    <location>
        <begin position="492"/>
        <end position="558"/>
    </location>
</feature>
<feature type="domain" description="WCX" evidence="3">
    <location>
        <begin position="255"/>
        <end position="328"/>
    </location>
</feature>
<dbReference type="InterPro" id="IPR043839">
    <property type="entry name" value="PafC_HTH"/>
</dbReference>
<dbReference type="PANTHER" id="PTHR34580">
    <property type="match status" value="1"/>
</dbReference>
<dbReference type="InterPro" id="IPR051534">
    <property type="entry name" value="CBASS_pafABC_assoc_protein"/>
</dbReference>
<dbReference type="KEGG" id="spue:AB5L97_09575"/>
<feature type="domain" description="PafC HTH" evidence="2">
    <location>
        <begin position="353"/>
        <end position="466"/>
    </location>
</feature>
<dbReference type="Pfam" id="PF19187">
    <property type="entry name" value="HTH_PafC"/>
    <property type="match status" value="1"/>
</dbReference>
<dbReference type="InterPro" id="IPR057727">
    <property type="entry name" value="WCX_dom"/>
</dbReference>
<feature type="domain" description="WCX" evidence="3">
    <location>
        <begin position="584"/>
        <end position="657"/>
    </location>
</feature>
<dbReference type="PROSITE" id="PS52050">
    <property type="entry name" value="WYL"/>
    <property type="match status" value="2"/>
</dbReference>
<gene>
    <name evidence="4" type="ORF">AB5L97_09575</name>
</gene>
<evidence type="ECO:0000259" key="3">
    <source>
        <dbReference type="Pfam" id="PF25583"/>
    </source>
</evidence>
<dbReference type="EMBL" id="CP163302">
    <property type="protein sequence ID" value="XDP47196.1"/>
    <property type="molecule type" value="Genomic_DNA"/>
</dbReference>
<dbReference type="AlphaFoldDB" id="A0AB39L8M3"/>
<dbReference type="InterPro" id="IPR026881">
    <property type="entry name" value="WYL_dom"/>
</dbReference>
<protein>
    <submittedName>
        <fullName evidence="4">Helix-turn-helix transcriptional regulator</fullName>
    </submittedName>
</protein>
<evidence type="ECO:0000259" key="1">
    <source>
        <dbReference type="Pfam" id="PF13280"/>
    </source>
</evidence>
<sequence>MSEANTSRLLNLLIALLHTERGLSRERILRDIYGFDTEHAAGPGTAQKDADREPVLRMFERDKASLRGMGADIRERVGYARASDDDTTSLYWIDEKGFRLPPQTFTAEESAWLALAALVCDGAVAGSEAQRALRRLEAAGALPETPPSEVQPRLSLDEPHWDVLTEAAHRGSAVEFDYFAASTGEQRRRRLEPWGLGQRYGQWYVAGHDLDRDAVRVFRLSRIRGAVTAGGPDAFPAPEPGALRKALSGLEDLPTRSARLRVAEDRALDLRREWTPVGPGPQGWDLGTFPFRDVSVAAERIVGFGDAVVVEEPEDLITAVVSRFEGALRVLGTEGAPETPAAKPRRRITTGEERLGRLIDLVPYLLAGPLPIEEVADRFGLTVRQVRSELDLLQESGPIDAGGFQSYIEIIEDRGIVSIANADELSRPRRLSPAEAVTLQLGLQALGPLMPEPQRPVLDRLSDKVAAAAIEGLRGLPEIDVLNEPLRNAALIPALADAAREGRTVRLTYLNATKDERTERLINPISIAADGNRWYVNSYCHRAGGRRVFRIDRIVSAEPAEPHPLPDGFDAGDDALFMHAAGDLEVTVRLAPEALWAEASFDAHDGRDLADGSRRVGLRVSDLTWLPSFLAQFGGAIALEGPAEAVEASRAWIERALTPYVAGLKTR</sequence>
<accession>A0AB39L8M3</accession>
<reference evidence="4" key="1">
    <citation type="submission" date="2024-07" db="EMBL/GenBank/DDBJ databases">
        <authorList>
            <person name="fu j."/>
        </authorList>
    </citation>
    <scope>NUCLEOTIDE SEQUENCE</scope>
    <source>
        <strain evidence="4">P10A9</strain>
    </source>
</reference>